<dbReference type="EC" id="3.4.11.9" evidence="4"/>
<dbReference type="RefSeq" id="WP_028500610.1">
    <property type="nucleotide sequence ID" value="NZ_CP028519.1"/>
</dbReference>
<dbReference type="STRING" id="1122240.GCA_000620105_01762"/>
<dbReference type="KEGG" id="maer:DAI18_12630"/>
<dbReference type="CDD" id="cd01087">
    <property type="entry name" value="Prolidase"/>
    <property type="match status" value="1"/>
</dbReference>
<evidence type="ECO:0000256" key="5">
    <source>
        <dbReference type="ARBA" id="ARBA00022670"/>
    </source>
</evidence>
<dbReference type="SUPFAM" id="SSF53092">
    <property type="entry name" value="Creatinase/prolidase N-terminal domain"/>
    <property type="match status" value="1"/>
</dbReference>
<dbReference type="Pfam" id="PF00557">
    <property type="entry name" value="Peptidase_M24"/>
    <property type="match status" value="1"/>
</dbReference>
<evidence type="ECO:0000259" key="14">
    <source>
        <dbReference type="SMART" id="SM01011"/>
    </source>
</evidence>
<evidence type="ECO:0000256" key="2">
    <source>
        <dbReference type="ARBA" id="ARBA00001936"/>
    </source>
</evidence>
<evidence type="ECO:0000256" key="6">
    <source>
        <dbReference type="ARBA" id="ARBA00022723"/>
    </source>
</evidence>
<dbReference type="PROSITE" id="PS00491">
    <property type="entry name" value="PROLINE_PEPTIDASE"/>
    <property type="match status" value="1"/>
</dbReference>
<comment type="cofactor">
    <cofactor evidence="2">
        <name>Mn(2+)</name>
        <dbReference type="ChEBI" id="CHEBI:29035"/>
    </cofactor>
</comment>
<dbReference type="InterPro" id="IPR001131">
    <property type="entry name" value="Peptidase_M24B_aminopep-P_CS"/>
</dbReference>
<sequence length="434" mass="47871">MTDVTPHLGRRERLIRSLGDGIAILPTAPEQHRNGDAHYPYRFDSSFYYLTGFAEPEAVLVLDASNGRSVLFCREKNLEREIWDGFRHGPEGAREAFGFDEAWPIDEFDARLPDLLANRDTLHYGFGRDAAFDTRINAALNTVRARFRTGVTAPTVLKDVHALVHEMRLVKDEHEIALMREAARLSAAGHVAAMRAARPGRHEYQVEAEILRTFIAGGARYPSFESIVAGGANATTLHYVGNGSVLRDGDLLLIDAGCEYQGYAGDISRTFPVNGTFSGPQRDLYQVVLAANQAAIDALAPGVRWNVPADAALAVQVRGLIDLGLLQGSVDGNIESEAYRQFYMHRIGHWLGIDVHDVGDYKIDGEWREYHPGMVTTVEPGLYVRPADNVPEAFWNIGIRIEDDVLLTASGHEVLSGDVPKSVEAVEALLAERD</sequence>
<dbReference type="InterPro" id="IPR007865">
    <property type="entry name" value="Aminopep_P_N"/>
</dbReference>
<evidence type="ECO:0000313" key="15">
    <source>
        <dbReference type="EMBL" id="AVY94789.1"/>
    </source>
</evidence>
<proteinExistence type="inferred from homology"/>
<evidence type="ECO:0000256" key="13">
    <source>
        <dbReference type="RuleBase" id="RU000590"/>
    </source>
</evidence>
<evidence type="ECO:0000256" key="1">
    <source>
        <dbReference type="ARBA" id="ARBA00001424"/>
    </source>
</evidence>
<dbReference type="AlphaFoldDB" id="A0A2S0PBM2"/>
<protein>
    <recommendedName>
        <fullName evidence="10">Xaa-Pro aminopeptidase</fullName>
        <ecNumber evidence="4">3.4.11.9</ecNumber>
    </recommendedName>
    <alternativeName>
        <fullName evidence="11">Aminopeptidase P II</fullName>
    </alternativeName>
    <alternativeName>
        <fullName evidence="12">X-Pro aminopeptidase</fullName>
    </alternativeName>
</protein>
<dbReference type="Gene3D" id="3.40.350.10">
    <property type="entry name" value="Creatinase/prolidase N-terminal domain"/>
    <property type="match status" value="1"/>
</dbReference>
<dbReference type="SUPFAM" id="SSF55920">
    <property type="entry name" value="Creatinase/aminopeptidase"/>
    <property type="match status" value="1"/>
</dbReference>
<keyword evidence="6 13" id="KW-0479">Metal-binding</keyword>
<evidence type="ECO:0000313" key="16">
    <source>
        <dbReference type="Proteomes" id="UP000244173"/>
    </source>
</evidence>
<dbReference type="OrthoDB" id="9806388at2"/>
<evidence type="ECO:0000256" key="4">
    <source>
        <dbReference type="ARBA" id="ARBA00012574"/>
    </source>
</evidence>
<evidence type="ECO:0000256" key="11">
    <source>
        <dbReference type="ARBA" id="ARBA00075356"/>
    </source>
</evidence>
<evidence type="ECO:0000256" key="7">
    <source>
        <dbReference type="ARBA" id="ARBA00022801"/>
    </source>
</evidence>
<dbReference type="GO" id="GO:0070006">
    <property type="term" value="F:metalloaminopeptidase activity"/>
    <property type="evidence" value="ECO:0007669"/>
    <property type="project" value="InterPro"/>
</dbReference>
<keyword evidence="8" id="KW-0482">Metalloprotease</keyword>
<reference evidence="15 16" key="1">
    <citation type="submission" date="2018-04" db="EMBL/GenBank/DDBJ databases">
        <title>Denitrifier Microvirgula.</title>
        <authorList>
            <person name="Anderson E."/>
            <person name="Jang J."/>
            <person name="Ishii S."/>
        </authorList>
    </citation>
    <scope>NUCLEOTIDE SEQUENCE [LARGE SCALE GENOMIC DNA]</scope>
    <source>
        <strain evidence="15 16">BE2.4</strain>
    </source>
</reference>
<gene>
    <name evidence="15" type="ORF">DAI18_12630</name>
</gene>
<evidence type="ECO:0000256" key="8">
    <source>
        <dbReference type="ARBA" id="ARBA00023049"/>
    </source>
</evidence>
<dbReference type="InterPro" id="IPR029149">
    <property type="entry name" value="Creatin/AminoP/Spt16_N"/>
</dbReference>
<keyword evidence="9" id="KW-0464">Manganese</keyword>
<evidence type="ECO:0000256" key="10">
    <source>
        <dbReference type="ARBA" id="ARBA00069363"/>
    </source>
</evidence>
<keyword evidence="5" id="KW-0645">Protease</keyword>
<dbReference type="PANTHER" id="PTHR43226">
    <property type="entry name" value="XAA-PRO AMINOPEPTIDASE 3"/>
    <property type="match status" value="1"/>
</dbReference>
<dbReference type="Proteomes" id="UP000244173">
    <property type="component" value="Chromosome"/>
</dbReference>
<dbReference type="FunFam" id="3.90.230.10:FF:000002">
    <property type="entry name" value="Xaa-Pro aminopeptidase 3"/>
    <property type="match status" value="1"/>
</dbReference>
<dbReference type="GO" id="GO:0005829">
    <property type="term" value="C:cytosol"/>
    <property type="evidence" value="ECO:0007669"/>
    <property type="project" value="TreeGrafter"/>
</dbReference>
<evidence type="ECO:0000256" key="9">
    <source>
        <dbReference type="ARBA" id="ARBA00023211"/>
    </source>
</evidence>
<dbReference type="InterPro" id="IPR052433">
    <property type="entry name" value="X-Pro_dipept-like"/>
</dbReference>
<keyword evidence="7" id="KW-0378">Hydrolase</keyword>
<comment type="catalytic activity">
    <reaction evidence="1">
        <text>Release of any N-terminal amino acid, including proline, that is linked to proline, even from a dipeptide or tripeptide.</text>
        <dbReference type="EC" id="3.4.11.9"/>
    </reaction>
</comment>
<dbReference type="InterPro" id="IPR036005">
    <property type="entry name" value="Creatinase/aminopeptidase-like"/>
</dbReference>
<dbReference type="SMART" id="SM01011">
    <property type="entry name" value="AMP_N"/>
    <property type="match status" value="1"/>
</dbReference>
<dbReference type="Pfam" id="PF05195">
    <property type="entry name" value="AMP_N"/>
    <property type="match status" value="1"/>
</dbReference>
<dbReference type="GO" id="GO:0030145">
    <property type="term" value="F:manganese ion binding"/>
    <property type="evidence" value="ECO:0007669"/>
    <property type="project" value="InterPro"/>
</dbReference>
<accession>A0A2S0PBM2</accession>
<feature type="domain" description="Aminopeptidase P N-terminal" evidence="14">
    <location>
        <begin position="2"/>
        <end position="133"/>
    </location>
</feature>
<evidence type="ECO:0000256" key="3">
    <source>
        <dbReference type="ARBA" id="ARBA00008766"/>
    </source>
</evidence>
<evidence type="ECO:0000256" key="12">
    <source>
        <dbReference type="ARBA" id="ARBA00081411"/>
    </source>
</evidence>
<name>A0A2S0PBM2_9NEIS</name>
<dbReference type="PANTHER" id="PTHR43226:SF4">
    <property type="entry name" value="XAA-PRO AMINOPEPTIDASE 3"/>
    <property type="match status" value="1"/>
</dbReference>
<dbReference type="InterPro" id="IPR000994">
    <property type="entry name" value="Pept_M24"/>
</dbReference>
<dbReference type="Gene3D" id="3.90.230.10">
    <property type="entry name" value="Creatinase/methionine aminopeptidase superfamily"/>
    <property type="match status" value="1"/>
</dbReference>
<dbReference type="EMBL" id="CP028519">
    <property type="protein sequence ID" value="AVY94789.1"/>
    <property type="molecule type" value="Genomic_DNA"/>
</dbReference>
<dbReference type="GO" id="GO:0006508">
    <property type="term" value="P:proteolysis"/>
    <property type="evidence" value="ECO:0007669"/>
    <property type="project" value="UniProtKB-KW"/>
</dbReference>
<organism evidence="15 16">
    <name type="scientific">Microvirgula aerodenitrificans</name>
    <dbReference type="NCBI Taxonomy" id="57480"/>
    <lineage>
        <taxon>Bacteria</taxon>
        <taxon>Pseudomonadati</taxon>
        <taxon>Pseudomonadota</taxon>
        <taxon>Betaproteobacteria</taxon>
        <taxon>Neisseriales</taxon>
        <taxon>Aquaspirillaceae</taxon>
        <taxon>Microvirgula</taxon>
    </lineage>
</organism>
<comment type="similarity">
    <text evidence="3 13">Belongs to the peptidase M24B family.</text>
</comment>
<keyword evidence="16" id="KW-1185">Reference proteome</keyword>